<sequence length="60" mass="6934">MFINKKTNHSITSTTPRWRLVTIQGFKLRIHSPLDCSVISKIKLSINTLWKLNEMADGSY</sequence>
<evidence type="ECO:0000313" key="2">
    <source>
        <dbReference type="Proteomes" id="UP000027135"/>
    </source>
</evidence>
<dbReference type="Proteomes" id="UP000027135">
    <property type="component" value="Unassembled WGS sequence"/>
</dbReference>
<organism evidence="1 2">
    <name type="scientific">Zootermopsis nevadensis</name>
    <name type="common">Dampwood termite</name>
    <dbReference type="NCBI Taxonomy" id="136037"/>
    <lineage>
        <taxon>Eukaryota</taxon>
        <taxon>Metazoa</taxon>
        <taxon>Ecdysozoa</taxon>
        <taxon>Arthropoda</taxon>
        <taxon>Hexapoda</taxon>
        <taxon>Insecta</taxon>
        <taxon>Pterygota</taxon>
        <taxon>Neoptera</taxon>
        <taxon>Polyneoptera</taxon>
        <taxon>Dictyoptera</taxon>
        <taxon>Blattodea</taxon>
        <taxon>Blattoidea</taxon>
        <taxon>Termitoidae</taxon>
        <taxon>Termopsidae</taxon>
        <taxon>Zootermopsis</taxon>
    </lineage>
</organism>
<proteinExistence type="predicted"/>
<reference evidence="1 2" key="1">
    <citation type="journal article" date="2014" name="Nat. Commun.">
        <title>Molecular traces of alternative social organization in a termite genome.</title>
        <authorList>
            <person name="Terrapon N."/>
            <person name="Li C."/>
            <person name="Robertson H.M."/>
            <person name="Ji L."/>
            <person name="Meng X."/>
            <person name="Booth W."/>
            <person name="Chen Z."/>
            <person name="Childers C.P."/>
            <person name="Glastad K.M."/>
            <person name="Gokhale K."/>
            <person name="Gowin J."/>
            <person name="Gronenberg W."/>
            <person name="Hermansen R.A."/>
            <person name="Hu H."/>
            <person name="Hunt B.G."/>
            <person name="Huylmans A.K."/>
            <person name="Khalil S.M."/>
            <person name="Mitchell R.D."/>
            <person name="Munoz-Torres M.C."/>
            <person name="Mustard J.A."/>
            <person name="Pan H."/>
            <person name="Reese J.T."/>
            <person name="Scharf M.E."/>
            <person name="Sun F."/>
            <person name="Vogel H."/>
            <person name="Xiao J."/>
            <person name="Yang W."/>
            <person name="Yang Z."/>
            <person name="Yang Z."/>
            <person name="Zhou J."/>
            <person name="Zhu J."/>
            <person name="Brent C.S."/>
            <person name="Elsik C.G."/>
            <person name="Goodisman M.A."/>
            <person name="Liberles D.A."/>
            <person name="Roe R.M."/>
            <person name="Vargo E.L."/>
            <person name="Vilcinskas A."/>
            <person name="Wang J."/>
            <person name="Bornberg-Bauer E."/>
            <person name="Korb J."/>
            <person name="Zhang G."/>
            <person name="Liebig J."/>
        </authorList>
    </citation>
    <scope>NUCLEOTIDE SEQUENCE [LARGE SCALE GENOMIC DNA]</scope>
    <source>
        <tissue evidence="1">Whole organism</tissue>
    </source>
</reference>
<dbReference type="AlphaFoldDB" id="A0A067R5T9"/>
<dbReference type="InParanoid" id="A0A067R5T9"/>
<gene>
    <name evidence="1" type="ORF">L798_07520</name>
</gene>
<keyword evidence="2" id="KW-1185">Reference proteome</keyword>
<evidence type="ECO:0000313" key="1">
    <source>
        <dbReference type="EMBL" id="KDR18669.1"/>
    </source>
</evidence>
<protein>
    <submittedName>
        <fullName evidence="1">Uncharacterized protein</fullName>
    </submittedName>
</protein>
<accession>A0A067R5T9</accession>
<name>A0A067R5T9_ZOONE</name>
<dbReference type="EMBL" id="KK852678">
    <property type="protein sequence ID" value="KDR18669.1"/>
    <property type="molecule type" value="Genomic_DNA"/>
</dbReference>